<reference evidence="2 3" key="1">
    <citation type="submission" date="2016-11" db="EMBL/GenBank/DDBJ databases">
        <authorList>
            <person name="Jaros S."/>
            <person name="Januszkiewicz K."/>
            <person name="Wedrychowicz H."/>
        </authorList>
    </citation>
    <scope>NUCLEOTIDE SEQUENCE [LARGE SCALE GENOMIC DNA]</scope>
    <source>
        <strain evidence="2 3">DSM 16917</strain>
    </source>
</reference>
<sequence>MTRLNRFLLLSLLLVCAIACYVAGSHTGALALILLGAALELAFWVGLFRRPKRS</sequence>
<evidence type="ECO:0000313" key="2">
    <source>
        <dbReference type="EMBL" id="SHG80717.1"/>
    </source>
</evidence>
<accession>A0A1M5MU82</accession>
<organism evidence="2 3">
    <name type="scientific">Ferrimonas marina</name>
    <dbReference type="NCBI Taxonomy" id="299255"/>
    <lineage>
        <taxon>Bacteria</taxon>
        <taxon>Pseudomonadati</taxon>
        <taxon>Pseudomonadota</taxon>
        <taxon>Gammaproteobacteria</taxon>
        <taxon>Alteromonadales</taxon>
        <taxon>Ferrimonadaceae</taxon>
        <taxon>Ferrimonas</taxon>
    </lineage>
</organism>
<feature type="transmembrane region" description="Helical" evidence="1">
    <location>
        <begin position="29"/>
        <end position="48"/>
    </location>
</feature>
<evidence type="ECO:0000256" key="1">
    <source>
        <dbReference type="SAM" id="Phobius"/>
    </source>
</evidence>
<dbReference type="EMBL" id="FQXG01000001">
    <property type="protein sequence ID" value="SHG80717.1"/>
    <property type="molecule type" value="Genomic_DNA"/>
</dbReference>
<proteinExistence type="predicted"/>
<keyword evidence="3" id="KW-1185">Reference proteome</keyword>
<dbReference type="AlphaFoldDB" id="A0A1M5MU82"/>
<keyword evidence="1" id="KW-1133">Transmembrane helix</keyword>
<gene>
    <name evidence="2" type="ORF">SAMN02745129_0777</name>
</gene>
<evidence type="ECO:0000313" key="3">
    <source>
        <dbReference type="Proteomes" id="UP000184268"/>
    </source>
</evidence>
<protein>
    <submittedName>
        <fullName evidence="2">Uncharacterized protein</fullName>
    </submittedName>
</protein>
<keyword evidence="1" id="KW-0812">Transmembrane</keyword>
<keyword evidence="1" id="KW-0472">Membrane</keyword>
<dbReference type="Proteomes" id="UP000184268">
    <property type="component" value="Unassembled WGS sequence"/>
</dbReference>
<dbReference type="RefSeq" id="WP_169799572.1">
    <property type="nucleotide sequence ID" value="NZ_FQXG01000001.1"/>
</dbReference>
<name>A0A1M5MU82_9GAMM</name>